<dbReference type="EMBL" id="PXYL01000001">
    <property type="protein sequence ID" value="PSJ63582.1"/>
    <property type="molecule type" value="Genomic_DNA"/>
</dbReference>
<keyword evidence="2" id="KW-1185">Reference proteome</keyword>
<sequence>MNQQDKGKHGVVTFRAINNGKSARIDAEEIEVTLPNGVKFLMSPTDKPGGGVSLHIPEHDPEALQFGAFSIEPGAANTIFVRAVLYDRDIEDGLRPEDLNASNDD</sequence>
<dbReference type="RefSeq" id="WP_106721903.1">
    <property type="nucleotide sequence ID" value="NZ_PXYL01000001.1"/>
</dbReference>
<gene>
    <name evidence="1" type="ORF">C7I85_00135</name>
</gene>
<proteinExistence type="predicted"/>
<comment type="caution">
    <text evidence="1">The sequence shown here is derived from an EMBL/GenBank/DDBJ whole genome shotgun (WGS) entry which is preliminary data.</text>
</comment>
<dbReference type="AlphaFoldDB" id="A0A2P7SM76"/>
<name>A0A2P7SM76_9HYPH</name>
<accession>A0A2P7SM76</accession>
<organism evidence="1 2">
    <name type="scientific">Pseudaminobacter soli</name>
    <name type="common">ex Li et al. 2025</name>
    <dbReference type="NCBI Taxonomy" id="1295366"/>
    <lineage>
        <taxon>Bacteria</taxon>
        <taxon>Pseudomonadati</taxon>
        <taxon>Pseudomonadota</taxon>
        <taxon>Alphaproteobacteria</taxon>
        <taxon>Hyphomicrobiales</taxon>
        <taxon>Phyllobacteriaceae</taxon>
        <taxon>Pseudaminobacter</taxon>
    </lineage>
</organism>
<evidence type="ECO:0000313" key="1">
    <source>
        <dbReference type="EMBL" id="PSJ63582.1"/>
    </source>
</evidence>
<dbReference type="OrthoDB" id="8161811at2"/>
<dbReference type="Proteomes" id="UP000240653">
    <property type="component" value="Unassembled WGS sequence"/>
</dbReference>
<evidence type="ECO:0000313" key="2">
    <source>
        <dbReference type="Proteomes" id="UP000240653"/>
    </source>
</evidence>
<protein>
    <submittedName>
        <fullName evidence="1">Uncharacterized protein</fullName>
    </submittedName>
</protein>
<reference evidence="1 2" key="1">
    <citation type="submission" date="2018-03" db="EMBL/GenBank/DDBJ databases">
        <title>The draft genome of Mesorhizobium soli JCM 19897.</title>
        <authorList>
            <person name="Li L."/>
            <person name="Liu L."/>
            <person name="Liang L."/>
            <person name="Wang T."/>
            <person name="Zhang X."/>
        </authorList>
    </citation>
    <scope>NUCLEOTIDE SEQUENCE [LARGE SCALE GENOMIC DNA]</scope>
    <source>
        <strain evidence="1 2">JCM 19897</strain>
    </source>
</reference>